<name>A0AAU8AWY4_9CAUD</name>
<organism evidence="1">
    <name type="scientific">Dulem virus 37</name>
    <dbReference type="NCBI Taxonomy" id="3145755"/>
    <lineage>
        <taxon>Viruses</taxon>
        <taxon>Duplodnaviria</taxon>
        <taxon>Heunggongvirae</taxon>
        <taxon>Uroviricota</taxon>
        <taxon>Caudoviricetes</taxon>
    </lineage>
</organism>
<reference evidence="1" key="1">
    <citation type="submission" date="2024-03" db="EMBL/GenBank/DDBJ databases">
        <title>Diverse circular DNA viruses in blood, oral, and fecal samples of captive lemurs.</title>
        <authorList>
            <person name="Paietta E.N."/>
            <person name="Kraberger S."/>
            <person name="Lund M.C."/>
            <person name="Custer J.M."/>
            <person name="Vargas K.M."/>
            <person name="Ehmke E.E."/>
            <person name="Yoder A.D."/>
            <person name="Varsani A."/>
        </authorList>
    </citation>
    <scope>NUCLEOTIDE SEQUENCE</scope>
    <source>
        <strain evidence="1">Duke_22FF_208</strain>
    </source>
</reference>
<proteinExistence type="predicted"/>
<evidence type="ECO:0000313" key="1">
    <source>
        <dbReference type="EMBL" id="XCD04257.1"/>
    </source>
</evidence>
<accession>A0AAU8AWY4</accession>
<sequence>MRRLQIMKKPVFTRLWSYNRVFEARLQLVASRL</sequence>
<protein>
    <submittedName>
        <fullName evidence="1">Uncharacterized protein</fullName>
    </submittedName>
</protein>
<dbReference type="EMBL" id="PP511443">
    <property type="protein sequence ID" value="XCD04257.1"/>
    <property type="molecule type" value="Genomic_DNA"/>
</dbReference>